<sequence>MQAAGSKALSHSIPAPVQVATLRQACRTRRRHQNSASRGQEPAWANFLFENTNPPVPERTLDEILQQKLSEACSKYAVVQGLPIQQEPLEQESLEEPPKEPCKACKGLKKLACHMCCGAGRTNHIGEVLLPKGVFPNWCPMCRGSGLEKCGRCLGTGVKPPSIGFRVPV</sequence>
<evidence type="ECO:0000313" key="1">
    <source>
        <dbReference type="EMBL" id="KAF5830237.1"/>
    </source>
</evidence>
<reference evidence="1" key="1">
    <citation type="submission" date="2017-08" db="EMBL/GenBank/DDBJ databases">
        <authorList>
            <person name="Polle J.E."/>
            <person name="Barry K."/>
            <person name="Cushman J."/>
            <person name="Schmutz J."/>
            <person name="Tran D."/>
            <person name="Hathwaick L.T."/>
            <person name="Yim W.C."/>
            <person name="Jenkins J."/>
            <person name="Mckie-Krisberg Z.M."/>
            <person name="Prochnik S."/>
            <person name="Lindquist E."/>
            <person name="Dockter R.B."/>
            <person name="Adam C."/>
            <person name="Molina H."/>
            <person name="Bunkerborg J."/>
            <person name="Jin E."/>
            <person name="Buchheim M."/>
            <person name="Magnuson J."/>
        </authorList>
    </citation>
    <scope>NUCLEOTIDE SEQUENCE</scope>
    <source>
        <strain evidence="1">CCAP 19/18</strain>
    </source>
</reference>
<proteinExistence type="predicted"/>
<accession>A0ABQ7G6K4</accession>
<protein>
    <submittedName>
        <fullName evidence="1">Uncharacterized protein</fullName>
    </submittedName>
</protein>
<dbReference type="PANTHER" id="PTHR15852">
    <property type="entry name" value="PLASTID TRANSCRIPTIONALLY ACTIVE PROTEIN"/>
    <property type="match status" value="1"/>
</dbReference>
<keyword evidence="2" id="KW-1185">Reference proteome</keyword>
<comment type="caution">
    <text evidence="1">The sequence shown here is derived from an EMBL/GenBank/DDBJ whole genome shotgun (WGS) entry which is preliminary data.</text>
</comment>
<dbReference type="Proteomes" id="UP000815325">
    <property type="component" value="Unassembled WGS sequence"/>
</dbReference>
<evidence type="ECO:0000313" key="2">
    <source>
        <dbReference type="Proteomes" id="UP000815325"/>
    </source>
</evidence>
<gene>
    <name evidence="1" type="ORF">DUNSADRAFT_14861</name>
</gene>
<name>A0ABQ7G6K4_DUNSA</name>
<dbReference type="SUPFAM" id="SSF57938">
    <property type="entry name" value="DnaJ/Hsp40 cysteine-rich domain"/>
    <property type="match status" value="1"/>
</dbReference>
<dbReference type="EMBL" id="MU070065">
    <property type="protein sequence ID" value="KAF5830237.1"/>
    <property type="molecule type" value="Genomic_DNA"/>
</dbReference>
<dbReference type="InterPro" id="IPR036410">
    <property type="entry name" value="HSP_DnaJ_Cys-rich_dom_sf"/>
</dbReference>
<dbReference type="PANTHER" id="PTHR15852:SF54">
    <property type="entry name" value="PROTEIN SSUH2 HOMOLOG"/>
    <property type="match status" value="1"/>
</dbReference>
<organism evidence="1 2">
    <name type="scientific">Dunaliella salina</name>
    <name type="common">Green alga</name>
    <name type="synonym">Protococcus salinus</name>
    <dbReference type="NCBI Taxonomy" id="3046"/>
    <lineage>
        <taxon>Eukaryota</taxon>
        <taxon>Viridiplantae</taxon>
        <taxon>Chlorophyta</taxon>
        <taxon>core chlorophytes</taxon>
        <taxon>Chlorophyceae</taxon>
        <taxon>CS clade</taxon>
        <taxon>Chlamydomonadales</taxon>
        <taxon>Dunaliellaceae</taxon>
        <taxon>Dunaliella</taxon>
    </lineage>
</organism>